<gene>
    <name evidence="2" type="ORF">Vau01_085320</name>
</gene>
<name>A0A8J4E4A6_9ACTN</name>
<keyword evidence="1" id="KW-0472">Membrane</keyword>
<organism evidence="2 3">
    <name type="scientific">Virgisporangium aurantiacum</name>
    <dbReference type="NCBI Taxonomy" id="175570"/>
    <lineage>
        <taxon>Bacteria</taxon>
        <taxon>Bacillati</taxon>
        <taxon>Actinomycetota</taxon>
        <taxon>Actinomycetes</taxon>
        <taxon>Micromonosporales</taxon>
        <taxon>Micromonosporaceae</taxon>
        <taxon>Virgisporangium</taxon>
    </lineage>
</organism>
<dbReference type="InterPro" id="IPR046177">
    <property type="entry name" value="DUF6186"/>
</dbReference>
<accession>A0A8J4E4A6</accession>
<proteinExistence type="predicted"/>
<comment type="caution">
    <text evidence="2">The sequence shown here is derived from an EMBL/GenBank/DDBJ whole genome shotgun (WGS) entry which is preliminary data.</text>
</comment>
<dbReference type="Pfam" id="PF19684">
    <property type="entry name" value="DUF6186"/>
    <property type="match status" value="1"/>
</dbReference>
<dbReference type="EMBL" id="BOPG01000063">
    <property type="protein sequence ID" value="GIJ61016.1"/>
    <property type="molecule type" value="Genomic_DNA"/>
</dbReference>
<dbReference type="RefSeq" id="WP_204005727.1">
    <property type="nucleotide sequence ID" value="NZ_BOPG01000063.1"/>
</dbReference>
<protein>
    <submittedName>
        <fullName evidence="2">Uncharacterized protein</fullName>
    </submittedName>
</protein>
<sequence>MSRLAVTAGFVAVLAATIIVDARARRPDSAVRPFGATVAAALRTRTGRVLVFGTWLWLGWHFLAR</sequence>
<dbReference type="AlphaFoldDB" id="A0A8J4E4A6"/>
<reference evidence="2" key="1">
    <citation type="submission" date="2021-01" db="EMBL/GenBank/DDBJ databases">
        <title>Whole genome shotgun sequence of Virgisporangium aurantiacum NBRC 16421.</title>
        <authorList>
            <person name="Komaki H."/>
            <person name="Tamura T."/>
        </authorList>
    </citation>
    <scope>NUCLEOTIDE SEQUENCE</scope>
    <source>
        <strain evidence="2">NBRC 16421</strain>
    </source>
</reference>
<keyword evidence="1" id="KW-1133">Transmembrane helix</keyword>
<evidence type="ECO:0000313" key="2">
    <source>
        <dbReference type="EMBL" id="GIJ61016.1"/>
    </source>
</evidence>
<evidence type="ECO:0000256" key="1">
    <source>
        <dbReference type="SAM" id="Phobius"/>
    </source>
</evidence>
<feature type="transmembrane region" description="Helical" evidence="1">
    <location>
        <begin position="48"/>
        <end position="64"/>
    </location>
</feature>
<dbReference type="Proteomes" id="UP000612585">
    <property type="component" value="Unassembled WGS sequence"/>
</dbReference>
<keyword evidence="1" id="KW-0812">Transmembrane</keyword>
<keyword evidence="3" id="KW-1185">Reference proteome</keyword>
<evidence type="ECO:0000313" key="3">
    <source>
        <dbReference type="Proteomes" id="UP000612585"/>
    </source>
</evidence>